<evidence type="ECO:0000313" key="9">
    <source>
        <dbReference type="Proteomes" id="UP000009131"/>
    </source>
</evidence>
<dbReference type="OrthoDB" id="5409308at2759"/>
<dbReference type="PANTHER" id="PTHR28525">
    <property type="entry name" value="REACTIVE OXYGEN SPECIES MODULATOR 1"/>
    <property type="match status" value="1"/>
</dbReference>
<sequence>MPPPPRPVAGAQEPTVFQKLKMGALTGGLVGLTIGFIFGSFAILRNGAGPRGFMHSLSQYMLTSGATFCFFMSIGTVIRTDQSRALTAFEEAAYKRSAIMGPPVSATATGLRRQMREHYESERRRTSAST</sequence>
<evidence type="ECO:0000256" key="3">
    <source>
        <dbReference type="ARBA" id="ARBA00022692"/>
    </source>
</evidence>
<keyword evidence="3 7" id="KW-0812">Transmembrane</keyword>
<evidence type="ECO:0008006" key="10">
    <source>
        <dbReference type="Google" id="ProtNLM"/>
    </source>
</evidence>
<evidence type="ECO:0000256" key="7">
    <source>
        <dbReference type="SAM" id="Phobius"/>
    </source>
</evidence>
<evidence type="ECO:0000256" key="5">
    <source>
        <dbReference type="ARBA" id="ARBA00023136"/>
    </source>
</evidence>
<feature type="transmembrane region" description="Helical" evidence="7">
    <location>
        <begin position="57"/>
        <end position="78"/>
    </location>
</feature>
<accession>G7E1N9</accession>
<dbReference type="AlphaFoldDB" id="G7E1N9"/>
<comment type="subcellular location">
    <subcellularLocation>
        <location evidence="1">Membrane</location>
    </subcellularLocation>
</comment>
<dbReference type="SMART" id="SM01378">
    <property type="entry name" value="Romo1"/>
    <property type="match status" value="1"/>
</dbReference>
<evidence type="ECO:0000256" key="6">
    <source>
        <dbReference type="SAM" id="MobiDB-lite"/>
    </source>
</evidence>
<feature type="region of interest" description="Disordered" evidence="6">
    <location>
        <begin position="106"/>
        <end position="130"/>
    </location>
</feature>
<comment type="similarity">
    <text evidence="2">Belongs to the MGR2 family.</text>
</comment>
<evidence type="ECO:0000256" key="4">
    <source>
        <dbReference type="ARBA" id="ARBA00022989"/>
    </source>
</evidence>
<dbReference type="eggNOG" id="KOG4096">
    <property type="taxonomic scope" value="Eukaryota"/>
</dbReference>
<protein>
    <recommendedName>
        <fullName evidence="10">Protein MGR2</fullName>
    </recommendedName>
</protein>
<keyword evidence="9" id="KW-1185">Reference proteome</keyword>
<dbReference type="EMBL" id="BABT02000106">
    <property type="protein sequence ID" value="GAA96749.1"/>
    <property type="molecule type" value="Genomic_DNA"/>
</dbReference>
<gene>
    <name evidence="8" type="primary">Mo03420</name>
    <name evidence="8" type="ORF">E5Q_03420</name>
</gene>
<keyword evidence="5 7" id="KW-0472">Membrane</keyword>
<dbReference type="PANTHER" id="PTHR28525:SF1">
    <property type="entry name" value="REACTIVE OXYGEN SPECIES MODULATOR 1"/>
    <property type="match status" value="1"/>
</dbReference>
<dbReference type="GO" id="GO:0030150">
    <property type="term" value="P:protein import into mitochondrial matrix"/>
    <property type="evidence" value="ECO:0007669"/>
    <property type="project" value="TreeGrafter"/>
</dbReference>
<evidence type="ECO:0000313" key="8">
    <source>
        <dbReference type="EMBL" id="GAA96749.1"/>
    </source>
</evidence>
<dbReference type="InterPro" id="IPR018450">
    <property type="entry name" value="Romo1/Mgr2"/>
</dbReference>
<dbReference type="STRING" id="764103.G7E1N9"/>
<reference evidence="8 9" key="2">
    <citation type="journal article" date="2012" name="Open Biol.">
        <title>Characteristics of nucleosomes and linker DNA regions on the genome of the basidiomycete Mixia osmundae revealed by mono- and dinucleosome mapping.</title>
        <authorList>
            <person name="Nishida H."/>
            <person name="Kondo S."/>
            <person name="Matsumoto T."/>
            <person name="Suzuki Y."/>
            <person name="Yoshikawa H."/>
            <person name="Taylor T.D."/>
            <person name="Sugiyama J."/>
        </authorList>
    </citation>
    <scope>NUCLEOTIDE SEQUENCE [LARGE SCALE GENOMIC DNA]</scope>
    <source>
        <strain evidence="9">CBS 9802 / IAM 14324 / JCM 22182 / KY 12970</strain>
    </source>
</reference>
<name>G7E1N9_MIXOS</name>
<dbReference type="FunCoup" id="G7E1N9">
    <property type="interactions" value="79"/>
</dbReference>
<dbReference type="InParanoid" id="G7E1N9"/>
<evidence type="ECO:0000256" key="2">
    <source>
        <dbReference type="ARBA" id="ARBA00007839"/>
    </source>
</evidence>
<dbReference type="Proteomes" id="UP000009131">
    <property type="component" value="Unassembled WGS sequence"/>
</dbReference>
<feature type="compositionally biased region" description="Basic and acidic residues" evidence="6">
    <location>
        <begin position="114"/>
        <end position="130"/>
    </location>
</feature>
<dbReference type="GO" id="GO:0045039">
    <property type="term" value="P:protein insertion into mitochondrial inner membrane"/>
    <property type="evidence" value="ECO:0007669"/>
    <property type="project" value="TreeGrafter"/>
</dbReference>
<dbReference type="Pfam" id="PF10247">
    <property type="entry name" value="Romo1"/>
    <property type="match status" value="1"/>
</dbReference>
<reference evidence="8 9" key="1">
    <citation type="journal article" date="2011" name="J. Gen. Appl. Microbiol.">
        <title>Draft genome sequencing of the enigmatic basidiomycete Mixia osmundae.</title>
        <authorList>
            <person name="Nishida H."/>
            <person name="Nagatsuka Y."/>
            <person name="Sugiyama J."/>
        </authorList>
    </citation>
    <scope>NUCLEOTIDE SEQUENCE [LARGE SCALE GENOMIC DNA]</scope>
    <source>
        <strain evidence="9">CBS 9802 / IAM 14324 / JCM 22182 / KY 12970</strain>
    </source>
</reference>
<proteinExistence type="inferred from homology"/>
<keyword evidence="4 7" id="KW-1133">Transmembrane helix</keyword>
<evidence type="ECO:0000256" key="1">
    <source>
        <dbReference type="ARBA" id="ARBA00004370"/>
    </source>
</evidence>
<dbReference type="HOGENOM" id="CLU_142435_1_0_1"/>
<dbReference type="GO" id="GO:0005744">
    <property type="term" value="C:TIM23 mitochondrial import inner membrane translocase complex"/>
    <property type="evidence" value="ECO:0007669"/>
    <property type="project" value="TreeGrafter"/>
</dbReference>
<dbReference type="RefSeq" id="XP_014565263.1">
    <property type="nucleotide sequence ID" value="XM_014709777.1"/>
</dbReference>
<organism evidence="8 9">
    <name type="scientific">Mixia osmundae (strain CBS 9802 / IAM 14324 / JCM 22182 / KY 12970)</name>
    <dbReference type="NCBI Taxonomy" id="764103"/>
    <lineage>
        <taxon>Eukaryota</taxon>
        <taxon>Fungi</taxon>
        <taxon>Dikarya</taxon>
        <taxon>Basidiomycota</taxon>
        <taxon>Pucciniomycotina</taxon>
        <taxon>Mixiomycetes</taxon>
        <taxon>Mixiales</taxon>
        <taxon>Mixiaceae</taxon>
        <taxon>Mixia</taxon>
    </lineage>
</organism>
<feature type="transmembrane region" description="Helical" evidence="7">
    <location>
        <begin position="24"/>
        <end position="45"/>
    </location>
</feature>
<comment type="caution">
    <text evidence="8">The sequence shown here is derived from an EMBL/GenBank/DDBJ whole genome shotgun (WGS) entry which is preliminary data.</text>
</comment>